<organism evidence="1 2">
    <name type="scientific">Shinella yambaruensis</name>
    <dbReference type="NCBI Taxonomy" id="415996"/>
    <lineage>
        <taxon>Bacteria</taxon>
        <taxon>Pseudomonadati</taxon>
        <taxon>Pseudomonadota</taxon>
        <taxon>Alphaproteobacteria</taxon>
        <taxon>Hyphomicrobiales</taxon>
        <taxon>Rhizobiaceae</taxon>
        <taxon>Shinella</taxon>
    </lineage>
</organism>
<sequence>MQTWIGAWPHPLEQTDLILDFGAEIGTVAQLGPALDDVFLNLHAGNRWRSVSMAGTSMPENFTGYLAGQHLINRREWSLWQHLHGLRLPYRLDYADFTSTSPGAPPPNIAWGYPINVKYTLPDSFLICRGVRTTGPQGVEADVQLVNHANSIRNFAQRHALAHIWADSKIDDIAVGNASPQGLEHWVQLGVNRHIELMATLLP</sequence>
<name>A0ABQ5ZGM4_9HYPH</name>
<gene>
    <name evidence="1" type="ORF">GCM10007923_11190</name>
</gene>
<proteinExistence type="predicted"/>
<evidence type="ECO:0000313" key="2">
    <source>
        <dbReference type="Proteomes" id="UP001156702"/>
    </source>
</evidence>
<protein>
    <submittedName>
        <fullName evidence="1">Uncharacterized protein</fullName>
    </submittedName>
</protein>
<comment type="caution">
    <text evidence="1">The sequence shown here is derived from an EMBL/GenBank/DDBJ whole genome shotgun (WGS) entry which is preliminary data.</text>
</comment>
<dbReference type="EMBL" id="BSOP01000007">
    <property type="protein sequence ID" value="GLR49914.1"/>
    <property type="molecule type" value="Genomic_DNA"/>
</dbReference>
<keyword evidence="2" id="KW-1185">Reference proteome</keyword>
<evidence type="ECO:0000313" key="1">
    <source>
        <dbReference type="EMBL" id="GLR49914.1"/>
    </source>
</evidence>
<accession>A0ABQ5ZGM4</accession>
<dbReference type="Proteomes" id="UP001156702">
    <property type="component" value="Unassembled WGS sequence"/>
</dbReference>
<reference evidence="2" key="1">
    <citation type="journal article" date="2019" name="Int. J. Syst. Evol. Microbiol.">
        <title>The Global Catalogue of Microorganisms (GCM) 10K type strain sequencing project: providing services to taxonomists for standard genome sequencing and annotation.</title>
        <authorList>
            <consortium name="The Broad Institute Genomics Platform"/>
            <consortium name="The Broad Institute Genome Sequencing Center for Infectious Disease"/>
            <person name="Wu L."/>
            <person name="Ma J."/>
        </authorList>
    </citation>
    <scope>NUCLEOTIDE SEQUENCE [LARGE SCALE GENOMIC DNA]</scope>
    <source>
        <strain evidence="2">NBRC 102122</strain>
    </source>
</reference>
<dbReference type="InterPro" id="IPR025683">
    <property type="entry name" value="Protein_beta"/>
</dbReference>
<dbReference type="Pfam" id="PF14350">
    <property type="entry name" value="Beta_protein"/>
    <property type="match status" value="1"/>
</dbReference>